<dbReference type="InterPro" id="IPR000073">
    <property type="entry name" value="AB_hydrolase_1"/>
</dbReference>
<dbReference type="AlphaFoldDB" id="A0A0C2ETQ5"/>
<dbReference type="HOGENOM" id="CLU_020336_18_1_1"/>
<dbReference type="SUPFAM" id="SSF53474">
    <property type="entry name" value="alpha/beta-Hydrolases"/>
    <property type="match status" value="1"/>
</dbReference>
<gene>
    <name evidence="2" type="ORF">SPBR_00823</name>
</gene>
<dbReference type="PANTHER" id="PTHR43798:SF33">
    <property type="entry name" value="HYDROLASE, PUTATIVE (AFU_ORTHOLOGUE AFUA_2G14860)-RELATED"/>
    <property type="match status" value="1"/>
</dbReference>
<dbReference type="InterPro" id="IPR050266">
    <property type="entry name" value="AB_hydrolase_sf"/>
</dbReference>
<dbReference type="EMBL" id="AWTV01000008">
    <property type="protein sequence ID" value="KIH89904.1"/>
    <property type="molecule type" value="Genomic_DNA"/>
</dbReference>
<dbReference type="Pfam" id="PF00561">
    <property type="entry name" value="Abhydrolase_1"/>
    <property type="match status" value="1"/>
</dbReference>
<evidence type="ECO:0000313" key="2">
    <source>
        <dbReference type="EMBL" id="KIH89904.1"/>
    </source>
</evidence>
<reference evidence="2 3" key="1">
    <citation type="journal article" date="2014" name="BMC Genomics">
        <title>Comparative genomics of the major fungal agents of human and animal Sporotrichosis: Sporothrix schenckii and Sporothrix brasiliensis.</title>
        <authorList>
            <person name="Teixeira M.M."/>
            <person name="de Almeida L.G."/>
            <person name="Kubitschek-Barreira P."/>
            <person name="Alves F.L."/>
            <person name="Kioshima E.S."/>
            <person name="Abadio A.K."/>
            <person name="Fernandes L."/>
            <person name="Derengowski L.S."/>
            <person name="Ferreira K.S."/>
            <person name="Souza R.C."/>
            <person name="Ruiz J.C."/>
            <person name="de Andrade N.C."/>
            <person name="Paes H.C."/>
            <person name="Nicola A.M."/>
            <person name="Albuquerque P."/>
            <person name="Gerber A.L."/>
            <person name="Martins V.P."/>
            <person name="Peconick L.D."/>
            <person name="Neto A.V."/>
            <person name="Chaucanez C.B."/>
            <person name="Silva P.A."/>
            <person name="Cunha O.L."/>
            <person name="de Oliveira F.F."/>
            <person name="dos Santos T.C."/>
            <person name="Barros A.L."/>
            <person name="Soares M.A."/>
            <person name="de Oliveira L.M."/>
            <person name="Marini M.M."/>
            <person name="Villalobos-Duno H."/>
            <person name="Cunha M.M."/>
            <person name="de Hoog S."/>
            <person name="da Silveira J.F."/>
            <person name="Henrissat B."/>
            <person name="Nino-Vega G.A."/>
            <person name="Cisalpino P.S."/>
            <person name="Mora-Montes H.M."/>
            <person name="Almeida S.R."/>
            <person name="Stajich J.E."/>
            <person name="Lopes-Bezerra L.M."/>
            <person name="Vasconcelos A.T."/>
            <person name="Felipe M.S."/>
        </authorList>
    </citation>
    <scope>NUCLEOTIDE SEQUENCE [LARGE SCALE GENOMIC DNA]</scope>
    <source>
        <strain evidence="2 3">5110</strain>
    </source>
</reference>
<comment type="caution">
    <text evidence="2">The sequence shown here is derived from an EMBL/GenBank/DDBJ whole genome shotgun (WGS) entry which is preliminary data.</text>
</comment>
<dbReference type="VEuPathDB" id="FungiDB:SPBR_00823"/>
<dbReference type="OrthoDB" id="408373at2759"/>
<organism evidence="2 3">
    <name type="scientific">Sporothrix brasiliensis 5110</name>
    <dbReference type="NCBI Taxonomy" id="1398154"/>
    <lineage>
        <taxon>Eukaryota</taxon>
        <taxon>Fungi</taxon>
        <taxon>Dikarya</taxon>
        <taxon>Ascomycota</taxon>
        <taxon>Pezizomycotina</taxon>
        <taxon>Sordariomycetes</taxon>
        <taxon>Sordariomycetidae</taxon>
        <taxon>Ophiostomatales</taxon>
        <taxon>Ophiostomataceae</taxon>
        <taxon>Sporothrix</taxon>
    </lineage>
</organism>
<dbReference type="Gene3D" id="3.40.50.1820">
    <property type="entry name" value="alpha/beta hydrolase"/>
    <property type="match status" value="1"/>
</dbReference>
<name>A0A0C2ETQ5_9PEZI</name>
<keyword evidence="3" id="KW-1185">Reference proteome</keyword>
<proteinExistence type="predicted"/>
<evidence type="ECO:0000313" key="3">
    <source>
        <dbReference type="Proteomes" id="UP000031575"/>
    </source>
</evidence>
<dbReference type="PANTHER" id="PTHR43798">
    <property type="entry name" value="MONOACYLGLYCEROL LIPASE"/>
    <property type="match status" value="1"/>
</dbReference>
<dbReference type="GeneID" id="63674063"/>
<sequence>MFALDTHEPQVESADGLKIWAAQAGRSAKEAPAIVFIPGFASSALLFDLQFRDEELLSKYCLITYEPRGQGRSDSPSKDEQWTSLCYAQDFAAVCAYYGASKVFAAGWSAGCTIISDVFEHDFGHLIAGLIYLAGVPYMELFPKVNFPSVGKYYQPIKEASTGDTHGQIIADFLDLCVWKPNREAMSYTLRSALIGTVTTTPTTVRLHSQTKHAQNPAKLLAAIPHYDALFIVGDQEEVVKPDALVAMFQETFPRLDVVRVPEAGHAVYWERPVETNTAIVKFVDRVVKA</sequence>
<dbReference type="Proteomes" id="UP000031575">
    <property type="component" value="Unassembled WGS sequence"/>
</dbReference>
<dbReference type="RefSeq" id="XP_040617914.1">
    <property type="nucleotide sequence ID" value="XM_040759142.1"/>
</dbReference>
<protein>
    <recommendedName>
        <fullName evidence="1">AB hydrolase-1 domain-containing protein</fullName>
    </recommendedName>
</protein>
<accession>A0A0C2ETQ5</accession>
<evidence type="ECO:0000259" key="1">
    <source>
        <dbReference type="Pfam" id="PF00561"/>
    </source>
</evidence>
<dbReference type="GO" id="GO:0016020">
    <property type="term" value="C:membrane"/>
    <property type="evidence" value="ECO:0007669"/>
    <property type="project" value="TreeGrafter"/>
</dbReference>
<dbReference type="InterPro" id="IPR029058">
    <property type="entry name" value="AB_hydrolase_fold"/>
</dbReference>
<feature type="domain" description="AB hydrolase-1" evidence="1">
    <location>
        <begin position="32"/>
        <end position="273"/>
    </location>
</feature>